<reference evidence="6" key="1">
    <citation type="journal article" date="2006" name="PLoS Biol.">
        <title>Macronuclear genome sequence of the ciliate Tetrahymena thermophila, a model eukaryote.</title>
        <authorList>
            <person name="Eisen J.A."/>
            <person name="Coyne R.S."/>
            <person name="Wu M."/>
            <person name="Wu D."/>
            <person name="Thiagarajan M."/>
            <person name="Wortman J.R."/>
            <person name="Badger J.H."/>
            <person name="Ren Q."/>
            <person name="Amedeo P."/>
            <person name="Jones K.M."/>
            <person name="Tallon L.J."/>
            <person name="Delcher A.L."/>
            <person name="Salzberg S.L."/>
            <person name="Silva J.C."/>
            <person name="Haas B.J."/>
            <person name="Majoros W.H."/>
            <person name="Farzad M."/>
            <person name="Carlton J.M."/>
            <person name="Smith R.K. Jr."/>
            <person name="Garg J."/>
            <person name="Pearlman R.E."/>
            <person name="Karrer K.M."/>
            <person name="Sun L."/>
            <person name="Manning G."/>
            <person name="Elde N.C."/>
            <person name="Turkewitz A.P."/>
            <person name="Asai D.J."/>
            <person name="Wilkes D.E."/>
            <person name="Wang Y."/>
            <person name="Cai H."/>
            <person name="Collins K."/>
            <person name="Stewart B.A."/>
            <person name="Lee S.R."/>
            <person name="Wilamowska K."/>
            <person name="Weinberg Z."/>
            <person name="Ruzzo W.L."/>
            <person name="Wloga D."/>
            <person name="Gaertig J."/>
            <person name="Frankel J."/>
            <person name="Tsao C.-C."/>
            <person name="Gorovsky M.A."/>
            <person name="Keeling P.J."/>
            <person name="Waller R.F."/>
            <person name="Patron N.J."/>
            <person name="Cherry J.M."/>
            <person name="Stover N.A."/>
            <person name="Krieger C.J."/>
            <person name="del Toro C."/>
            <person name="Ryder H.F."/>
            <person name="Williamson S.C."/>
            <person name="Barbeau R.A."/>
            <person name="Hamilton E.P."/>
            <person name="Orias E."/>
        </authorList>
    </citation>
    <scope>NUCLEOTIDE SEQUENCE [LARGE SCALE GENOMIC DNA]</scope>
    <source>
        <strain evidence="6">SB210</strain>
    </source>
</reference>
<accession>Q23DL9</accession>
<dbReference type="SUPFAM" id="SSF103657">
    <property type="entry name" value="BAR/IMD domain-like"/>
    <property type="match status" value="1"/>
</dbReference>
<dbReference type="EMBL" id="GG662712">
    <property type="protein sequence ID" value="EAR94523.2"/>
    <property type="molecule type" value="Genomic_DNA"/>
</dbReference>
<evidence type="ECO:0000313" key="6">
    <source>
        <dbReference type="Proteomes" id="UP000009168"/>
    </source>
</evidence>
<dbReference type="Gene3D" id="1.20.1270.60">
    <property type="entry name" value="Arfaptin homology (AH) domain/BAR domain"/>
    <property type="match status" value="1"/>
</dbReference>
<dbReference type="InterPro" id="IPR027267">
    <property type="entry name" value="AH/BAR_dom_sf"/>
</dbReference>
<dbReference type="eggNOG" id="KOG1102">
    <property type="taxonomic scope" value="Eukaryota"/>
</dbReference>
<organism evidence="5 6">
    <name type="scientific">Tetrahymena thermophila (strain SB210)</name>
    <dbReference type="NCBI Taxonomy" id="312017"/>
    <lineage>
        <taxon>Eukaryota</taxon>
        <taxon>Sar</taxon>
        <taxon>Alveolata</taxon>
        <taxon>Ciliophora</taxon>
        <taxon>Intramacronucleata</taxon>
        <taxon>Oligohymenophorea</taxon>
        <taxon>Hymenostomatida</taxon>
        <taxon>Tetrahymenina</taxon>
        <taxon>Tetrahymenidae</taxon>
        <taxon>Tetrahymena</taxon>
    </lineage>
</organism>
<dbReference type="SUPFAM" id="SSF47923">
    <property type="entry name" value="Ypt/Rab-GAP domain of gyp1p"/>
    <property type="match status" value="2"/>
</dbReference>
<evidence type="ECO:0000256" key="2">
    <source>
        <dbReference type="SAM" id="Coils"/>
    </source>
</evidence>
<dbReference type="Gene3D" id="1.10.472.80">
    <property type="entry name" value="Ypt/Rab-GAP domain of gyp1p, domain 3"/>
    <property type="match status" value="1"/>
</dbReference>
<dbReference type="InterPro" id="IPR031160">
    <property type="entry name" value="F_BAR_dom"/>
</dbReference>
<keyword evidence="6" id="KW-1185">Reference proteome</keyword>
<sequence length="1013" mass="120058">MNRILEDSWEHYKNLFNKMVQSTKDVITLSQLVEQMQKAHEQFSKELEQIASKFHDQIQGDAGDHDGLLFAYQHLSNYLLKISQSHMYLSKNIASEILEPFKTFIENFRQTNRETSTNAKLWLNDMEKKREKLLESQRLFYSNRKIAESYNEVIEKTAELVEKGTKTQIDLQKVTHHSVQLKFKAEESQEEYKKTINQVNLEWENFSKQYPTIFTRFQYNDESRIAFSRQTISKIVQYLQSQNQIDLNSAIQYQDKFQEYEKQIVSDKRPELWKVISKGQSVQFLERLNCYQEKFLNYEAWKKNQEQDQNQSVQKSNKDNKEIEDSINFQEDQQMTEEEYQKVDQLVFDILDDTKINLQLFQKKCSSFSGRSSLNSSMIDDQQTLSSQLSSSKIEIHHDTLNEDSKSDYSFDGDSCALSQRSFQTNFLGLFGSQQVCEYFIDNLTQNIQKKSSFNIELVEEKFIDVCELMKVVLNYISSCQNEKISPETFQNILIIITKIIKKQKKNRKEFLATHVNDLKLLYNTKNWEDLFDFIKIKKLDDKKKKINLLKEQPTIFNSKNIQKGIKLLGFGLNKIGGFFQKKQEKLSEEDKALESELSYFTLDELNKYLLNIELSSEFVSDLIIDLAKKKGAYLDQIPRILEKQENKKNSELRRNFLSYKNKKRRDEERFEKIQKNKLLLKVYGIKCALQFLSTKDKPWQLLQLNSTFKQNLRKQIYKIYLFRDSETEWLNKNRVQTWLSILNIDSLKFNYIDYKKEVAINAKPDQIEEIITLDVNRSLHLHQDRINSNQLQSLLRIFAYYNTDISYCQGMNYIAGFLYLIILNEAQTYKAFHTVMNTYFKQLLTDNFEQLKVVFYQLERLLSIFLPELADHLKQQGVDSNYYATSWFITIFSSVFQYAKDSYLLCAIWDIFLCEGWKGFFKCVLWILKLISPKLTKLDFDDILHSLSDLIKNELFVNSYSDLKKKGILPNVDNIKTEIKQIKVTNKLLENLQNEHKFFQLNLKKKLQGIQQ</sequence>
<dbReference type="GO" id="GO:0005096">
    <property type="term" value="F:GTPase activator activity"/>
    <property type="evidence" value="ECO:0007669"/>
    <property type="project" value="TreeGrafter"/>
</dbReference>
<dbReference type="RefSeq" id="XP_001014667.2">
    <property type="nucleotide sequence ID" value="XM_001014667.2"/>
</dbReference>
<feature type="domain" description="F-BAR" evidence="4">
    <location>
        <begin position="1"/>
        <end position="269"/>
    </location>
</feature>
<proteinExistence type="predicted"/>
<protein>
    <submittedName>
        <fullName evidence="5">TBC domain protein</fullName>
    </submittedName>
</protein>
<dbReference type="PROSITE" id="PS50086">
    <property type="entry name" value="TBC_RABGAP"/>
    <property type="match status" value="1"/>
</dbReference>
<dbReference type="PANTHER" id="PTHR47219:SF9">
    <property type="entry name" value="GTPASE ACTIVATING PROTEIN AND CENTROSOME-ASSOCIATED, ISOFORM B"/>
    <property type="match status" value="1"/>
</dbReference>
<dbReference type="InterPro" id="IPR001060">
    <property type="entry name" value="FCH_dom"/>
</dbReference>
<dbReference type="InParanoid" id="Q23DL9"/>
<dbReference type="Proteomes" id="UP000009168">
    <property type="component" value="Unassembled WGS sequence"/>
</dbReference>
<dbReference type="InterPro" id="IPR000195">
    <property type="entry name" value="Rab-GAP-TBC_dom"/>
</dbReference>
<dbReference type="Pfam" id="PF00611">
    <property type="entry name" value="FCH"/>
    <property type="match status" value="1"/>
</dbReference>
<name>Q23DL9_TETTS</name>
<dbReference type="HOGENOM" id="CLU_311124_0_0_1"/>
<dbReference type="PANTHER" id="PTHR47219">
    <property type="entry name" value="RAB GTPASE-ACTIVATING PROTEIN 1-LIKE"/>
    <property type="match status" value="1"/>
</dbReference>
<feature type="domain" description="Rab-GAP TBC" evidence="3">
    <location>
        <begin position="729"/>
        <end position="917"/>
    </location>
</feature>
<dbReference type="InterPro" id="IPR035969">
    <property type="entry name" value="Rab-GAP_TBC_sf"/>
</dbReference>
<dbReference type="AlphaFoldDB" id="Q23DL9"/>
<dbReference type="KEGG" id="tet:TTHERM_00046720"/>
<gene>
    <name evidence="5" type="ORF">TTHERM_00046720</name>
</gene>
<dbReference type="GeneID" id="7842585"/>
<dbReference type="OrthoDB" id="294251at2759"/>
<dbReference type="PROSITE" id="PS51741">
    <property type="entry name" value="F_BAR"/>
    <property type="match status" value="1"/>
</dbReference>
<evidence type="ECO:0000259" key="4">
    <source>
        <dbReference type="PROSITE" id="PS51741"/>
    </source>
</evidence>
<evidence type="ECO:0000259" key="3">
    <source>
        <dbReference type="PROSITE" id="PS50086"/>
    </source>
</evidence>
<evidence type="ECO:0000313" key="5">
    <source>
        <dbReference type="EMBL" id="EAR94523.2"/>
    </source>
</evidence>
<evidence type="ECO:0000256" key="1">
    <source>
        <dbReference type="PROSITE-ProRule" id="PRU01077"/>
    </source>
</evidence>
<dbReference type="SMART" id="SM00164">
    <property type="entry name" value="TBC"/>
    <property type="match status" value="1"/>
</dbReference>
<dbReference type="Pfam" id="PF00566">
    <property type="entry name" value="RabGAP-TBC"/>
    <property type="match status" value="1"/>
</dbReference>
<dbReference type="InterPro" id="IPR050302">
    <property type="entry name" value="Rab_GAP_TBC_domain"/>
</dbReference>
<feature type="coiled-coil region" evidence="2">
    <location>
        <begin position="973"/>
        <end position="1003"/>
    </location>
</feature>
<dbReference type="Gene3D" id="1.10.8.270">
    <property type="entry name" value="putative rabgap domain of human tbc1 domain family member 14 like domains"/>
    <property type="match status" value="1"/>
</dbReference>
<keyword evidence="1 2" id="KW-0175">Coiled coil</keyword>
<dbReference type="GO" id="GO:0031267">
    <property type="term" value="F:small GTPase binding"/>
    <property type="evidence" value="ECO:0007669"/>
    <property type="project" value="TreeGrafter"/>
</dbReference>